<keyword evidence="1" id="KW-0812">Transmembrane</keyword>
<keyword evidence="1" id="KW-1133">Transmembrane helix</keyword>
<dbReference type="AlphaFoldDB" id="C5A6E7"/>
<keyword evidence="3" id="KW-1185">Reference proteome</keyword>
<accession>C5A6E7</accession>
<dbReference type="RefSeq" id="WP_015858921.1">
    <property type="nucleotide sequence ID" value="NC_012804.1"/>
</dbReference>
<dbReference type="HOGENOM" id="CLU_2010211_0_0_2"/>
<evidence type="ECO:0000313" key="3">
    <source>
        <dbReference type="Proteomes" id="UP000001488"/>
    </source>
</evidence>
<reference evidence="2 3" key="1">
    <citation type="journal article" date="2007" name="Genome Biol.">
        <title>Genome analysis and genome-wide proteomics of Thermococcus gammatolerans, the most radioresistant organism known amongst the Archaea.</title>
        <authorList>
            <person name="Zivanovic Y."/>
            <person name="Armengaud J."/>
            <person name="Lagorce A."/>
            <person name="Leplat C."/>
            <person name="Guerin P."/>
            <person name="Dutertre M."/>
            <person name="Anthouard V."/>
            <person name="Forterre P."/>
            <person name="Wincker P."/>
            <person name="Confalonieri F."/>
        </authorList>
    </citation>
    <scope>NUCLEOTIDE SEQUENCE [LARGE SCALE GENOMIC DNA]</scope>
    <source>
        <strain evidence="3">DSM 15229 / JCM 11827 / EJ3</strain>
    </source>
</reference>
<dbReference type="Proteomes" id="UP000001488">
    <property type="component" value="Chromosome"/>
</dbReference>
<dbReference type="eggNOG" id="arCOG03769">
    <property type="taxonomic scope" value="Archaea"/>
</dbReference>
<dbReference type="GeneID" id="7988366"/>
<evidence type="ECO:0000313" key="2">
    <source>
        <dbReference type="EMBL" id="ACS33809.1"/>
    </source>
</evidence>
<dbReference type="PaxDb" id="593117-TGAM_1307"/>
<evidence type="ECO:0008006" key="4">
    <source>
        <dbReference type="Google" id="ProtNLM"/>
    </source>
</evidence>
<dbReference type="KEGG" id="tga:TGAM_1307"/>
<protein>
    <recommendedName>
        <fullName evidence="4">Yip1 domain-containing protein</fullName>
    </recommendedName>
</protein>
<organism evidence="2 3">
    <name type="scientific">Thermococcus gammatolerans (strain DSM 15229 / JCM 11827 / EJ3)</name>
    <dbReference type="NCBI Taxonomy" id="593117"/>
    <lineage>
        <taxon>Archaea</taxon>
        <taxon>Methanobacteriati</taxon>
        <taxon>Methanobacteriota</taxon>
        <taxon>Thermococci</taxon>
        <taxon>Thermococcales</taxon>
        <taxon>Thermococcaceae</taxon>
        <taxon>Thermococcus</taxon>
    </lineage>
</organism>
<name>C5A6E7_THEGJ</name>
<feature type="transmembrane region" description="Helical" evidence="1">
    <location>
        <begin position="12"/>
        <end position="38"/>
    </location>
</feature>
<feature type="transmembrane region" description="Helical" evidence="1">
    <location>
        <begin position="96"/>
        <end position="121"/>
    </location>
</feature>
<evidence type="ECO:0000256" key="1">
    <source>
        <dbReference type="SAM" id="Phobius"/>
    </source>
</evidence>
<proteinExistence type="predicted"/>
<dbReference type="PATRIC" id="fig|593117.10.peg.1305"/>
<dbReference type="OrthoDB" id="102473at2157"/>
<sequence>MPAGMTPGVLGLGAIGVLGIIVFLIALFVAGLFLYFGAKIVGIEDATIGKSMIAVLGGGILEAILSIVPVIGWLLGIIGYIWVIKAVFNTTWLKAFLAWIMTIVVVIITAFVLGAIIGLSISAVP</sequence>
<keyword evidence="1" id="KW-0472">Membrane</keyword>
<dbReference type="EMBL" id="CP001398">
    <property type="protein sequence ID" value="ACS33809.1"/>
    <property type="molecule type" value="Genomic_DNA"/>
</dbReference>
<feature type="transmembrane region" description="Helical" evidence="1">
    <location>
        <begin position="59"/>
        <end position="84"/>
    </location>
</feature>
<gene>
    <name evidence="2" type="ordered locus">TGAM_1307</name>
</gene>